<comment type="similarity">
    <text evidence="1">Belongs to the PPP4R2 family.</text>
</comment>
<name>A0A9N9VTL6_9HYPO</name>
<reference evidence="3" key="1">
    <citation type="submission" date="2021-10" db="EMBL/GenBank/DDBJ databases">
        <authorList>
            <person name="Piombo E."/>
        </authorList>
    </citation>
    <scope>NUCLEOTIDE SEQUENCE</scope>
</reference>
<dbReference type="GO" id="GO:0005737">
    <property type="term" value="C:cytoplasm"/>
    <property type="evidence" value="ECO:0007669"/>
    <property type="project" value="TreeGrafter"/>
</dbReference>
<dbReference type="GO" id="GO:0005634">
    <property type="term" value="C:nucleus"/>
    <property type="evidence" value="ECO:0007669"/>
    <property type="project" value="TreeGrafter"/>
</dbReference>
<evidence type="ECO:0000313" key="4">
    <source>
        <dbReference type="Proteomes" id="UP000696573"/>
    </source>
</evidence>
<feature type="compositionally biased region" description="Acidic residues" evidence="2">
    <location>
        <begin position="317"/>
        <end position="329"/>
    </location>
</feature>
<feature type="region of interest" description="Disordered" evidence="2">
    <location>
        <begin position="1"/>
        <end position="22"/>
    </location>
</feature>
<evidence type="ECO:0000256" key="1">
    <source>
        <dbReference type="ARBA" id="ARBA00009207"/>
    </source>
</evidence>
<accession>A0A9N9VTL6</accession>
<dbReference type="GO" id="GO:0030289">
    <property type="term" value="C:protein phosphatase 4 complex"/>
    <property type="evidence" value="ECO:0007669"/>
    <property type="project" value="InterPro"/>
</dbReference>
<dbReference type="Pfam" id="PF09184">
    <property type="entry name" value="PPP4R2"/>
    <property type="match status" value="1"/>
</dbReference>
<protein>
    <submittedName>
        <fullName evidence="3">Uncharacterized protein</fullName>
    </submittedName>
</protein>
<dbReference type="EMBL" id="CABFNQ020000740">
    <property type="protein sequence ID" value="CAH0029612.1"/>
    <property type="molecule type" value="Genomic_DNA"/>
</dbReference>
<feature type="compositionally biased region" description="Low complexity" evidence="2">
    <location>
        <begin position="286"/>
        <end position="297"/>
    </location>
</feature>
<feature type="compositionally biased region" description="Pro residues" evidence="2">
    <location>
        <begin position="46"/>
        <end position="55"/>
    </location>
</feature>
<feature type="compositionally biased region" description="Basic and acidic residues" evidence="2">
    <location>
        <begin position="303"/>
        <end position="315"/>
    </location>
</feature>
<dbReference type="OrthoDB" id="341898at2759"/>
<organism evidence="3 4">
    <name type="scientific">Clonostachys rhizophaga</name>
    <dbReference type="NCBI Taxonomy" id="160324"/>
    <lineage>
        <taxon>Eukaryota</taxon>
        <taxon>Fungi</taxon>
        <taxon>Dikarya</taxon>
        <taxon>Ascomycota</taxon>
        <taxon>Pezizomycotina</taxon>
        <taxon>Sordariomycetes</taxon>
        <taxon>Hypocreomycetidae</taxon>
        <taxon>Hypocreales</taxon>
        <taxon>Bionectriaceae</taxon>
        <taxon>Clonostachys</taxon>
    </lineage>
</organism>
<dbReference type="InterPro" id="IPR015267">
    <property type="entry name" value="PPP4R2"/>
</dbReference>
<dbReference type="GO" id="GO:0019888">
    <property type="term" value="F:protein phosphatase regulator activity"/>
    <property type="evidence" value="ECO:0007669"/>
    <property type="project" value="InterPro"/>
</dbReference>
<feature type="compositionally biased region" description="Basic and acidic residues" evidence="2">
    <location>
        <begin position="395"/>
        <end position="417"/>
    </location>
</feature>
<proteinExistence type="inferred from homology"/>
<evidence type="ECO:0000313" key="3">
    <source>
        <dbReference type="EMBL" id="CAH0029612.1"/>
    </source>
</evidence>
<dbReference type="PANTHER" id="PTHR16487">
    <property type="entry name" value="PPP4R2-RELATED PROTEIN"/>
    <property type="match status" value="1"/>
</dbReference>
<evidence type="ECO:0000256" key="2">
    <source>
        <dbReference type="SAM" id="MobiDB-lite"/>
    </source>
</evidence>
<feature type="region of interest" description="Disordered" evidence="2">
    <location>
        <begin position="278"/>
        <end position="449"/>
    </location>
</feature>
<feature type="compositionally biased region" description="Low complexity" evidence="2">
    <location>
        <begin position="426"/>
        <end position="440"/>
    </location>
</feature>
<feature type="region of interest" description="Disordered" evidence="2">
    <location>
        <begin position="41"/>
        <end position="96"/>
    </location>
</feature>
<dbReference type="AlphaFoldDB" id="A0A9N9VTL6"/>
<gene>
    <name evidence="3" type="ORF">CRHIZ90672A_00003142</name>
</gene>
<sequence length="449" mass="47432">MDMDSDNELLSQLAAGDTIPRAAWPEVRSEILSRLDKIAHQDFPIPKLPPPPKIPSPITDSEGRIVSPPLPSQDADKENDPGQPRAPAVQELEPGQLPKQIIDMLQVISNHLKKFETSPPHTIQRMAELILRPRAHYKALAPYLHAVDRVVLVTSNTDVYPLPPVAPDINGKSSDGDANDPAAQVAWSNSTSAALGTDEALGGALLTPIPWLTKGGSDGVGGGVDTPGAQIHCESTETIDGPNGVGSIETVSVSFNGIPSIGRARGVTQGELLRQEQRAGVVPVSQLPRQQQGQQPGSNVERSSTDESGEQHPPEQQDQEDEELEDELEEQPHARGPEEIGVDDLGPQSSSSAYVGGGGLETQDIDVEAAVGRKHEDQDASSVSAPRSPGAESTSSKREAESGLEGEPAKKHAKNEAKDDDIELPNAEAEGSAAGENGASHADSMETDS</sequence>
<dbReference type="Proteomes" id="UP000696573">
    <property type="component" value="Unassembled WGS sequence"/>
</dbReference>
<comment type="caution">
    <text evidence="3">The sequence shown here is derived from an EMBL/GenBank/DDBJ whole genome shotgun (WGS) entry which is preliminary data.</text>
</comment>
<keyword evidence="4" id="KW-1185">Reference proteome</keyword>
<dbReference type="PANTHER" id="PTHR16487:SF0">
    <property type="entry name" value="PROTEIN PHOSPHATASE 4 REGULATORY SUBUNIT 2-RELATED"/>
    <property type="match status" value="1"/>
</dbReference>